<name>A0A0F9XWY2_9ZZZZ</name>
<dbReference type="AlphaFoldDB" id="A0A0F9XWY2"/>
<organism evidence="1">
    <name type="scientific">marine sediment metagenome</name>
    <dbReference type="NCBI Taxonomy" id="412755"/>
    <lineage>
        <taxon>unclassified sequences</taxon>
        <taxon>metagenomes</taxon>
        <taxon>ecological metagenomes</taxon>
    </lineage>
</organism>
<gene>
    <name evidence="1" type="ORF">LCGC14_0165490</name>
</gene>
<evidence type="ECO:0000313" key="1">
    <source>
        <dbReference type="EMBL" id="KKN96903.1"/>
    </source>
</evidence>
<dbReference type="EMBL" id="LAZR01000062">
    <property type="protein sequence ID" value="KKN96903.1"/>
    <property type="molecule type" value="Genomic_DNA"/>
</dbReference>
<reference evidence="1" key="1">
    <citation type="journal article" date="2015" name="Nature">
        <title>Complex archaea that bridge the gap between prokaryotes and eukaryotes.</title>
        <authorList>
            <person name="Spang A."/>
            <person name="Saw J.H."/>
            <person name="Jorgensen S.L."/>
            <person name="Zaremba-Niedzwiedzka K."/>
            <person name="Martijn J."/>
            <person name="Lind A.E."/>
            <person name="van Eijk R."/>
            <person name="Schleper C."/>
            <person name="Guy L."/>
            <person name="Ettema T.J."/>
        </authorList>
    </citation>
    <scope>NUCLEOTIDE SEQUENCE</scope>
</reference>
<protein>
    <submittedName>
        <fullName evidence="1">Uncharacterized protein</fullName>
    </submittedName>
</protein>
<proteinExistence type="predicted"/>
<comment type="caution">
    <text evidence="1">The sequence shown here is derived from an EMBL/GenBank/DDBJ whole genome shotgun (WGS) entry which is preliminary data.</text>
</comment>
<accession>A0A0F9XWY2</accession>
<sequence>MTQAERLERFNTAKNKAEERHGFAEVQKMLPEIAREHGFRFRVDSTGPVPELVLEDTEEES</sequence>